<evidence type="ECO:0000313" key="1">
    <source>
        <dbReference type="EMBL" id="GBM40580.1"/>
    </source>
</evidence>
<comment type="caution">
    <text evidence="1">The sequence shown here is derived from an EMBL/GenBank/DDBJ whole genome shotgun (WGS) entry which is preliminary data.</text>
</comment>
<proteinExistence type="predicted"/>
<accession>A0A4Y2FGB9</accession>
<name>A0A4Y2FGB9_ARAVE</name>
<dbReference type="AlphaFoldDB" id="A0A4Y2FGB9"/>
<sequence>MHLSLPFVIWTWPWDSYEPSHRPDYPARQEFDFALGPRQLIHGLPKSLPGLARVPIQFGYKPMQMAQGQPKGIARWLGLHHFV</sequence>
<dbReference type="Proteomes" id="UP000499080">
    <property type="component" value="Unassembled WGS sequence"/>
</dbReference>
<keyword evidence="2" id="KW-1185">Reference proteome</keyword>
<protein>
    <submittedName>
        <fullName evidence="1">Uncharacterized protein</fullName>
    </submittedName>
</protein>
<dbReference type="EMBL" id="BGPR01173971">
    <property type="protein sequence ID" value="GBM40580.1"/>
    <property type="molecule type" value="Genomic_DNA"/>
</dbReference>
<gene>
    <name evidence="1" type="ORF">AVEN_209390_1</name>
</gene>
<reference evidence="1 2" key="1">
    <citation type="journal article" date="2019" name="Sci. Rep.">
        <title>Orb-weaving spider Araneus ventricosus genome elucidates the spidroin gene catalogue.</title>
        <authorList>
            <person name="Kono N."/>
            <person name="Nakamura H."/>
            <person name="Ohtoshi R."/>
            <person name="Moran D.A.P."/>
            <person name="Shinohara A."/>
            <person name="Yoshida Y."/>
            <person name="Fujiwara M."/>
            <person name="Mori M."/>
            <person name="Tomita M."/>
            <person name="Arakawa K."/>
        </authorList>
    </citation>
    <scope>NUCLEOTIDE SEQUENCE [LARGE SCALE GENOMIC DNA]</scope>
</reference>
<organism evidence="1 2">
    <name type="scientific">Araneus ventricosus</name>
    <name type="common">Orbweaver spider</name>
    <name type="synonym">Epeira ventricosa</name>
    <dbReference type="NCBI Taxonomy" id="182803"/>
    <lineage>
        <taxon>Eukaryota</taxon>
        <taxon>Metazoa</taxon>
        <taxon>Ecdysozoa</taxon>
        <taxon>Arthropoda</taxon>
        <taxon>Chelicerata</taxon>
        <taxon>Arachnida</taxon>
        <taxon>Araneae</taxon>
        <taxon>Araneomorphae</taxon>
        <taxon>Entelegynae</taxon>
        <taxon>Araneoidea</taxon>
        <taxon>Araneidae</taxon>
        <taxon>Araneus</taxon>
    </lineage>
</organism>
<evidence type="ECO:0000313" key="2">
    <source>
        <dbReference type="Proteomes" id="UP000499080"/>
    </source>
</evidence>